<feature type="transmembrane region" description="Helical" evidence="6">
    <location>
        <begin position="75"/>
        <end position="98"/>
    </location>
</feature>
<evidence type="ECO:0000256" key="5">
    <source>
        <dbReference type="ARBA" id="ARBA00023136"/>
    </source>
</evidence>
<dbReference type="CDD" id="cd06581">
    <property type="entry name" value="TM_PBP1_LivM_like"/>
    <property type="match status" value="1"/>
</dbReference>
<feature type="transmembrane region" description="Helical" evidence="6">
    <location>
        <begin position="105"/>
        <end position="121"/>
    </location>
</feature>
<keyword evidence="3 6" id="KW-0812">Transmembrane</keyword>
<reference evidence="7 8" key="1">
    <citation type="submission" date="2015-01" db="EMBL/GenBank/DDBJ databases">
        <title>Draft genome of the acidophilic iron oxidizer Ferrimicrobium acidiphilum strain T23.</title>
        <authorList>
            <person name="Poehlein A."/>
            <person name="Eisen S."/>
            <person name="Schloemann M."/>
            <person name="Johnson B.D."/>
            <person name="Daniel R."/>
            <person name="Muehling M."/>
        </authorList>
    </citation>
    <scope>NUCLEOTIDE SEQUENCE [LARGE SCALE GENOMIC DNA]</scope>
    <source>
        <strain evidence="7 8">T23</strain>
    </source>
</reference>
<dbReference type="eggNOG" id="COG4177">
    <property type="taxonomic scope" value="Bacteria"/>
</dbReference>
<keyword evidence="2" id="KW-1003">Cell membrane</keyword>
<evidence type="ECO:0000256" key="2">
    <source>
        <dbReference type="ARBA" id="ARBA00022475"/>
    </source>
</evidence>
<feature type="transmembrane region" description="Helical" evidence="6">
    <location>
        <begin position="6"/>
        <end position="27"/>
    </location>
</feature>
<dbReference type="STRING" id="1121877.FEAC_17180"/>
<keyword evidence="5 6" id="KW-0472">Membrane</keyword>
<feature type="transmembrane region" description="Helical" evidence="6">
    <location>
        <begin position="154"/>
        <end position="174"/>
    </location>
</feature>
<evidence type="ECO:0000256" key="3">
    <source>
        <dbReference type="ARBA" id="ARBA00022692"/>
    </source>
</evidence>
<comment type="caution">
    <text evidence="7">The sequence shown here is derived from an EMBL/GenBank/DDBJ whole genome shotgun (WGS) entry which is preliminary data.</text>
</comment>
<comment type="subcellular location">
    <subcellularLocation>
        <location evidence="1">Cell membrane</location>
        <topology evidence="1">Multi-pass membrane protein</topology>
    </subcellularLocation>
</comment>
<dbReference type="GO" id="GO:0015658">
    <property type="term" value="F:branched-chain amino acid transmembrane transporter activity"/>
    <property type="evidence" value="ECO:0007669"/>
    <property type="project" value="InterPro"/>
</dbReference>
<dbReference type="OrthoDB" id="9814461at2"/>
<feature type="transmembrane region" description="Helical" evidence="6">
    <location>
        <begin position="257"/>
        <end position="275"/>
    </location>
</feature>
<evidence type="ECO:0000313" key="7">
    <source>
        <dbReference type="EMBL" id="KJE76491.1"/>
    </source>
</evidence>
<dbReference type="InterPro" id="IPR001851">
    <property type="entry name" value="ABC_transp_permease"/>
</dbReference>
<evidence type="ECO:0000256" key="6">
    <source>
        <dbReference type="SAM" id="Phobius"/>
    </source>
</evidence>
<keyword evidence="4 6" id="KW-1133">Transmembrane helix</keyword>
<dbReference type="EMBL" id="JXUW01000015">
    <property type="protein sequence ID" value="KJE76491.1"/>
    <property type="molecule type" value="Genomic_DNA"/>
</dbReference>
<dbReference type="RefSeq" id="WP_035389401.1">
    <property type="nucleotide sequence ID" value="NZ_JQKF01000012.1"/>
</dbReference>
<proteinExistence type="predicted"/>
<keyword evidence="8" id="KW-1185">Reference proteome</keyword>
<dbReference type="InterPro" id="IPR043428">
    <property type="entry name" value="LivM-like"/>
</dbReference>
<sequence length="343" mass="36911">MSAWEFYISTLLVYFAIDVLSAFSLNLQFGFGGIINLAFIVFQAAGAYIAASLSLGPDTGANAFQTYLFGMSLPFPLPLIFATLAGAILALVVGLFGLRRMRKDYQAAVFLIVSLIAWEVVKSDVSLFNGSNGVTGVGKPLGTALPLSSLGYQWVYLVWVLVIAAGVYLLVRWLSISPWGRALRAMRDHEDATVSLGINTTVLRLQVFVIGGAIAGLSGGLLVEFLGAWSPGAWGYAETFVVFTAMFVGGIRNYKGVILGTLLVPILFLELPRFLPPIGYPGLISSLEWVVIGLLWMTSLLLRPKGIIPEKRNIVSFGNYVKVLGGKRSPQVKAAGHSLGEIT</sequence>
<feature type="transmembrane region" description="Helical" evidence="6">
    <location>
        <begin position="281"/>
        <end position="302"/>
    </location>
</feature>
<dbReference type="AlphaFoldDB" id="A0A0D8FTP1"/>
<dbReference type="PANTHER" id="PTHR30482">
    <property type="entry name" value="HIGH-AFFINITY BRANCHED-CHAIN AMINO ACID TRANSPORT SYSTEM PERMEASE"/>
    <property type="match status" value="1"/>
</dbReference>
<dbReference type="Proteomes" id="UP000032336">
    <property type="component" value="Unassembled WGS sequence"/>
</dbReference>
<accession>A0A0D8FTP1</accession>
<dbReference type="GO" id="GO:0005886">
    <property type="term" value="C:plasma membrane"/>
    <property type="evidence" value="ECO:0007669"/>
    <property type="project" value="UniProtKB-SubCell"/>
</dbReference>
<feature type="transmembrane region" description="Helical" evidence="6">
    <location>
        <begin position="207"/>
        <end position="227"/>
    </location>
</feature>
<name>A0A0D8FTP1_9ACTN</name>
<organism evidence="7 8">
    <name type="scientific">Ferrimicrobium acidiphilum DSM 19497</name>
    <dbReference type="NCBI Taxonomy" id="1121877"/>
    <lineage>
        <taxon>Bacteria</taxon>
        <taxon>Bacillati</taxon>
        <taxon>Actinomycetota</taxon>
        <taxon>Acidimicrobiia</taxon>
        <taxon>Acidimicrobiales</taxon>
        <taxon>Acidimicrobiaceae</taxon>
        <taxon>Ferrimicrobium</taxon>
    </lineage>
</organism>
<dbReference type="Pfam" id="PF02653">
    <property type="entry name" value="BPD_transp_2"/>
    <property type="match status" value="1"/>
</dbReference>
<dbReference type="PANTHER" id="PTHR30482:SF1">
    <property type="entry name" value="BRANCHED-CHAIN AMINO ACID TRANSPORT PERMEASE PROTEIN LIVM-RELATED"/>
    <property type="match status" value="1"/>
</dbReference>
<evidence type="ECO:0000256" key="1">
    <source>
        <dbReference type="ARBA" id="ARBA00004651"/>
    </source>
</evidence>
<dbReference type="GeneID" id="78372878"/>
<feature type="transmembrane region" description="Helical" evidence="6">
    <location>
        <begin position="233"/>
        <end position="250"/>
    </location>
</feature>
<evidence type="ECO:0000256" key="4">
    <source>
        <dbReference type="ARBA" id="ARBA00022989"/>
    </source>
</evidence>
<protein>
    <submittedName>
        <fullName evidence="7">Leucine/isoleucine/valine transporter permease subunit</fullName>
    </submittedName>
</protein>
<gene>
    <name evidence="7" type="ORF">FEAC_17180</name>
</gene>
<feature type="transmembrane region" description="Helical" evidence="6">
    <location>
        <begin position="34"/>
        <end position="55"/>
    </location>
</feature>
<evidence type="ECO:0000313" key="8">
    <source>
        <dbReference type="Proteomes" id="UP000032336"/>
    </source>
</evidence>